<sequence>MTFIGVEFITSDLDEASIALVHRSWLTPRKKEVWWPPYKTGTQFKKALILEEKPKDETWTLYDEYQKANKKLKKCEEFSDVQSSTVEDKEQSKKRQPKRNSKYISTSEEEDDENDHSLHRPPKISTFAHALQDKQRSLTPVPVSMTSKGPPETDTNKSTNNKTSNNENFENVIVSSNFQNDNYLTIDAVSDFSNKVINNFSDTDINSSLDNQSNFMFELMKWATERHISHLAVTDLLHILSPYHPELPLDSRTLLNTPSFTRINKLETGEFCYLGLNIALKNVLSQKYIQECLESDETLKICFNVDGIPLFKSNKLQLWPILGLIKNFHSIPFIISIFCGTSKPKPLNLFLRNFIDELNDLLKNGFDFNGNHFKIEIHSFICDAPARAFLKCTKTHSGYSSCDKCIEPGEYYKNKVVFTSETAQKRTDESFRKQIDDDHYHSLSPLMDLPIDLITSFPTDYMHNICLGVMRKLLNTWVGGPLNVRLPNRKVQILSQRLINLRPFIPLEFNRKPRSLNELAYWKATEFRTFLIYIGPLVLKDIVDKAIYQNFLLLHVVISILISQKHINNFGIPFARECLLVFINHCKSKLYGLEFAVYNIHLLTHICDDVEIYGPLDEFSAFPFENYLGHLKKLIRSSSNPLQQIHRRIQEINSCFLKINKCNLKEVKAKYFVDIEHKNGPLLNYISCQWYKQYKKISFTNLSFSINRYSIADSYCNLRGNTEVIEIHNIVETTKGDIFIIGKHFIKQSPLYLYPCDSSLLNIYILKNFSNLKIWPISLISSKCIVVPYINDNTYVCFPIIHTHID</sequence>
<dbReference type="Proteomes" id="UP000000311">
    <property type="component" value="Unassembled WGS sequence"/>
</dbReference>
<dbReference type="EMBL" id="GL443836">
    <property type="protein sequence ID" value="EFN61584.1"/>
    <property type="molecule type" value="Genomic_DNA"/>
</dbReference>
<evidence type="ECO:0000256" key="1">
    <source>
        <dbReference type="SAM" id="MobiDB-lite"/>
    </source>
</evidence>
<feature type="region of interest" description="Disordered" evidence="1">
    <location>
        <begin position="76"/>
        <end position="166"/>
    </location>
</feature>
<protein>
    <recommendedName>
        <fullName evidence="4">DUF4218 domain-containing protein</fullName>
    </recommendedName>
</protein>
<organism evidence="3">
    <name type="scientific">Camponotus floridanus</name>
    <name type="common">Florida carpenter ant</name>
    <dbReference type="NCBI Taxonomy" id="104421"/>
    <lineage>
        <taxon>Eukaryota</taxon>
        <taxon>Metazoa</taxon>
        <taxon>Ecdysozoa</taxon>
        <taxon>Arthropoda</taxon>
        <taxon>Hexapoda</taxon>
        <taxon>Insecta</taxon>
        <taxon>Pterygota</taxon>
        <taxon>Neoptera</taxon>
        <taxon>Endopterygota</taxon>
        <taxon>Hymenoptera</taxon>
        <taxon>Apocrita</taxon>
        <taxon>Aculeata</taxon>
        <taxon>Formicoidea</taxon>
        <taxon>Formicidae</taxon>
        <taxon>Formicinae</taxon>
        <taxon>Camponotus</taxon>
    </lineage>
</organism>
<name>E2AYA1_CAMFO</name>
<evidence type="ECO:0000313" key="2">
    <source>
        <dbReference type="EMBL" id="EFN61584.1"/>
    </source>
</evidence>
<feature type="compositionally biased region" description="Low complexity" evidence="1">
    <location>
        <begin position="156"/>
        <end position="166"/>
    </location>
</feature>
<reference evidence="2 3" key="1">
    <citation type="journal article" date="2010" name="Science">
        <title>Genomic comparison of the ants Camponotus floridanus and Harpegnathos saltator.</title>
        <authorList>
            <person name="Bonasio R."/>
            <person name="Zhang G."/>
            <person name="Ye C."/>
            <person name="Mutti N.S."/>
            <person name="Fang X."/>
            <person name="Qin N."/>
            <person name="Donahue G."/>
            <person name="Yang P."/>
            <person name="Li Q."/>
            <person name="Li C."/>
            <person name="Zhang P."/>
            <person name="Huang Z."/>
            <person name="Berger S.L."/>
            <person name="Reinberg D."/>
            <person name="Wang J."/>
            <person name="Liebig J."/>
        </authorList>
    </citation>
    <scope>NUCLEOTIDE SEQUENCE [LARGE SCALE GENOMIC DNA]</scope>
    <source>
        <strain evidence="3">C129</strain>
    </source>
</reference>
<dbReference type="PANTHER" id="PTHR33053">
    <property type="entry name" value="PROTEIN, PUTATIVE-RELATED"/>
    <property type="match status" value="1"/>
</dbReference>
<proteinExistence type="predicted"/>
<dbReference type="OMA" id="IPFAREC"/>
<dbReference type="AlphaFoldDB" id="E2AYA1"/>
<dbReference type="InParanoid" id="E2AYA1"/>
<keyword evidence="3" id="KW-1185">Reference proteome</keyword>
<accession>E2AYA1</accession>
<dbReference type="PANTHER" id="PTHR33053:SF24">
    <property type="entry name" value="TRANSPOSASE DOMAIN-CONTAINING PROTEIN"/>
    <property type="match status" value="1"/>
</dbReference>
<evidence type="ECO:0008006" key="4">
    <source>
        <dbReference type="Google" id="ProtNLM"/>
    </source>
</evidence>
<evidence type="ECO:0000313" key="3">
    <source>
        <dbReference type="Proteomes" id="UP000000311"/>
    </source>
</evidence>
<dbReference type="OrthoDB" id="7546379at2759"/>
<gene>
    <name evidence="2" type="ORF">EAG_05435</name>
</gene>